<organism evidence="7 8">
    <name type="scientific">Pedobacter endophyticus</name>
    <dbReference type="NCBI Taxonomy" id="2789740"/>
    <lineage>
        <taxon>Bacteria</taxon>
        <taxon>Pseudomonadati</taxon>
        <taxon>Bacteroidota</taxon>
        <taxon>Sphingobacteriia</taxon>
        <taxon>Sphingobacteriales</taxon>
        <taxon>Sphingobacteriaceae</taxon>
        <taxon>Pedobacter</taxon>
    </lineage>
</organism>
<keyword evidence="8" id="KW-1185">Reference proteome</keyword>
<dbReference type="NCBIfam" id="TIGR02937">
    <property type="entry name" value="sigma70-ECF"/>
    <property type="match status" value="1"/>
</dbReference>
<keyword evidence="4" id="KW-0804">Transcription</keyword>
<dbReference type="AlphaFoldDB" id="A0A7U3Q4K9"/>
<evidence type="ECO:0000256" key="2">
    <source>
        <dbReference type="ARBA" id="ARBA00023015"/>
    </source>
</evidence>
<keyword evidence="2" id="KW-0805">Transcription regulation</keyword>
<dbReference type="PANTHER" id="PTHR43133">
    <property type="entry name" value="RNA POLYMERASE ECF-TYPE SIGMA FACTO"/>
    <property type="match status" value="1"/>
</dbReference>
<dbReference type="Proteomes" id="UP000594759">
    <property type="component" value="Chromosome"/>
</dbReference>
<evidence type="ECO:0000259" key="6">
    <source>
        <dbReference type="Pfam" id="PF08281"/>
    </source>
</evidence>
<dbReference type="InterPro" id="IPR014284">
    <property type="entry name" value="RNA_pol_sigma-70_dom"/>
</dbReference>
<evidence type="ECO:0000313" key="8">
    <source>
        <dbReference type="Proteomes" id="UP000594759"/>
    </source>
</evidence>
<dbReference type="InterPro" id="IPR014327">
    <property type="entry name" value="RNA_pol_sigma70_bacteroid"/>
</dbReference>
<evidence type="ECO:0000313" key="7">
    <source>
        <dbReference type="EMBL" id="QPH38506.1"/>
    </source>
</evidence>
<keyword evidence="3" id="KW-0731">Sigma factor</keyword>
<dbReference type="NCBIfam" id="TIGR02985">
    <property type="entry name" value="Sig70_bacteroi1"/>
    <property type="match status" value="1"/>
</dbReference>
<feature type="domain" description="RNA polymerase sigma-70 region 2" evidence="5">
    <location>
        <begin position="29"/>
        <end position="92"/>
    </location>
</feature>
<dbReference type="InterPro" id="IPR013325">
    <property type="entry name" value="RNA_pol_sigma_r2"/>
</dbReference>
<dbReference type="InterPro" id="IPR007627">
    <property type="entry name" value="RNA_pol_sigma70_r2"/>
</dbReference>
<name>A0A7U3Q4K9_9SPHI</name>
<dbReference type="Gene3D" id="1.10.1740.10">
    <property type="match status" value="1"/>
</dbReference>
<accession>A0A7U3Q4K9</accession>
<reference evidence="7 8" key="1">
    <citation type="submission" date="2020-11" db="EMBL/GenBank/DDBJ databases">
        <title>Pedobacter endophytica, an endophytic bacteria isolated form Carex pumila.</title>
        <authorList>
            <person name="Peng Y."/>
            <person name="Jiang L."/>
            <person name="Lee J."/>
        </authorList>
    </citation>
    <scope>NUCLEOTIDE SEQUENCE [LARGE SCALE GENOMIC DNA]</scope>
    <source>
        <strain evidence="7 8">JBR3-12</strain>
    </source>
</reference>
<evidence type="ECO:0000256" key="3">
    <source>
        <dbReference type="ARBA" id="ARBA00023082"/>
    </source>
</evidence>
<sequence length="199" mass="22944">MMQKDTATDRELVNEIIEGNEKAFSVLFFRYLPVLSVFATRFTKSEDSAEEIIQDAFIRVWLNRDKLAGVDNVKAYLYKYVSNEALSHLRKKLKQEKMATSFAASHTDSDNNTVDEINLRDVTRIVSAAIEKLPTQRKKIYQLSRNDGKTIPEIAEVLKISPNTVKNSLVTSLKFIRLQLEEHGILFMFPIFFGFFKIK</sequence>
<gene>
    <name evidence="7" type="ORF">IZT61_15640</name>
</gene>
<dbReference type="GO" id="GO:0003677">
    <property type="term" value="F:DNA binding"/>
    <property type="evidence" value="ECO:0007669"/>
    <property type="project" value="InterPro"/>
</dbReference>
<evidence type="ECO:0000259" key="5">
    <source>
        <dbReference type="Pfam" id="PF04542"/>
    </source>
</evidence>
<dbReference type="GO" id="GO:0016987">
    <property type="term" value="F:sigma factor activity"/>
    <property type="evidence" value="ECO:0007669"/>
    <property type="project" value="UniProtKB-KW"/>
</dbReference>
<dbReference type="SUPFAM" id="SSF88659">
    <property type="entry name" value="Sigma3 and sigma4 domains of RNA polymerase sigma factors"/>
    <property type="match status" value="1"/>
</dbReference>
<dbReference type="InterPro" id="IPR036388">
    <property type="entry name" value="WH-like_DNA-bd_sf"/>
</dbReference>
<dbReference type="Pfam" id="PF08281">
    <property type="entry name" value="Sigma70_r4_2"/>
    <property type="match status" value="1"/>
</dbReference>
<evidence type="ECO:0000256" key="1">
    <source>
        <dbReference type="ARBA" id="ARBA00010641"/>
    </source>
</evidence>
<comment type="similarity">
    <text evidence="1">Belongs to the sigma-70 factor family. ECF subfamily.</text>
</comment>
<dbReference type="SUPFAM" id="SSF88946">
    <property type="entry name" value="Sigma2 domain of RNA polymerase sigma factors"/>
    <property type="match status" value="1"/>
</dbReference>
<dbReference type="Gene3D" id="1.10.10.10">
    <property type="entry name" value="Winged helix-like DNA-binding domain superfamily/Winged helix DNA-binding domain"/>
    <property type="match status" value="1"/>
</dbReference>
<feature type="domain" description="RNA polymerase sigma factor 70 region 4 type 2" evidence="6">
    <location>
        <begin position="125"/>
        <end position="171"/>
    </location>
</feature>
<dbReference type="EMBL" id="CP064939">
    <property type="protein sequence ID" value="QPH38506.1"/>
    <property type="molecule type" value="Genomic_DNA"/>
</dbReference>
<evidence type="ECO:0000256" key="4">
    <source>
        <dbReference type="ARBA" id="ARBA00023163"/>
    </source>
</evidence>
<dbReference type="KEGG" id="pex:IZT61_15640"/>
<dbReference type="PANTHER" id="PTHR43133:SF46">
    <property type="entry name" value="RNA POLYMERASE SIGMA-70 FACTOR ECF SUBFAMILY"/>
    <property type="match status" value="1"/>
</dbReference>
<dbReference type="InterPro" id="IPR013324">
    <property type="entry name" value="RNA_pol_sigma_r3/r4-like"/>
</dbReference>
<dbReference type="InterPro" id="IPR013249">
    <property type="entry name" value="RNA_pol_sigma70_r4_t2"/>
</dbReference>
<dbReference type="InterPro" id="IPR039425">
    <property type="entry name" value="RNA_pol_sigma-70-like"/>
</dbReference>
<proteinExistence type="inferred from homology"/>
<dbReference type="GO" id="GO:0006352">
    <property type="term" value="P:DNA-templated transcription initiation"/>
    <property type="evidence" value="ECO:0007669"/>
    <property type="project" value="InterPro"/>
</dbReference>
<protein>
    <submittedName>
        <fullName evidence="7">RNA polymerase sigma-70 factor</fullName>
    </submittedName>
</protein>
<dbReference type="RefSeq" id="WP_196097986.1">
    <property type="nucleotide sequence ID" value="NZ_CP064939.1"/>
</dbReference>
<dbReference type="Pfam" id="PF04542">
    <property type="entry name" value="Sigma70_r2"/>
    <property type="match status" value="1"/>
</dbReference>